<proteinExistence type="predicted"/>
<dbReference type="VEuPathDB" id="AmoebaDB:EIN_030910"/>
<dbReference type="InterPro" id="IPR002014">
    <property type="entry name" value="VHS_dom"/>
</dbReference>
<dbReference type="GO" id="GO:0035091">
    <property type="term" value="F:phosphatidylinositol binding"/>
    <property type="evidence" value="ECO:0007669"/>
    <property type="project" value="InterPro"/>
</dbReference>
<dbReference type="Gene3D" id="1.25.40.90">
    <property type="match status" value="1"/>
</dbReference>
<dbReference type="Proteomes" id="UP000014680">
    <property type="component" value="Unassembled WGS sequence"/>
</dbReference>
<dbReference type="PROSITE" id="PS50179">
    <property type="entry name" value="VHS"/>
    <property type="match status" value="1"/>
</dbReference>
<dbReference type="RefSeq" id="XP_004185756.1">
    <property type="nucleotide sequence ID" value="XM_004185708.1"/>
</dbReference>
<evidence type="ECO:0000313" key="3">
    <source>
        <dbReference type="Proteomes" id="UP000014680"/>
    </source>
</evidence>
<organism evidence="2 3">
    <name type="scientific">Entamoeba invadens IP1</name>
    <dbReference type="NCBI Taxonomy" id="370355"/>
    <lineage>
        <taxon>Eukaryota</taxon>
        <taxon>Amoebozoa</taxon>
        <taxon>Evosea</taxon>
        <taxon>Archamoebae</taxon>
        <taxon>Mastigamoebida</taxon>
        <taxon>Entamoebidae</taxon>
        <taxon>Entamoeba</taxon>
    </lineage>
</organism>
<dbReference type="AlphaFoldDB" id="A0A0A1TY42"/>
<dbReference type="GeneID" id="14885414"/>
<dbReference type="OrthoDB" id="27943at2759"/>
<evidence type="ECO:0000259" key="1">
    <source>
        <dbReference type="PROSITE" id="PS50179"/>
    </source>
</evidence>
<dbReference type="EMBL" id="KB206969">
    <property type="protein sequence ID" value="ELP86410.1"/>
    <property type="molecule type" value="Genomic_DNA"/>
</dbReference>
<name>A0A0A1TY42_ENTIV</name>
<dbReference type="InterPro" id="IPR008942">
    <property type="entry name" value="ENTH_VHS"/>
</dbReference>
<dbReference type="GO" id="GO:0043130">
    <property type="term" value="F:ubiquitin binding"/>
    <property type="evidence" value="ECO:0007669"/>
    <property type="project" value="InterPro"/>
</dbReference>
<sequence length="382" mass="43555">MSKAKQTVPLSQLVDHATNQIHPQPSVKSFATLSKIASTIPNAQIALRVQLISKMKAYCNGFLPKKEMYYCLCLMDYLVENCPEFRKQVLHEDFIALFERSADFDKSKKSKKPGMVTEKSLQILQSWGNNYTNELFNYEVMYNKYVEKGIVFPPPIVRKDTHLEQQESTLQQINDIVAEIEECSELIQDTLEKEENTVNEQSAKSMHKRAVELNSRFNVLFVKFIDTAQESSDVQKYSEIESNFTNLIVQLASIINNPKKEIYRTFTTGHILEDNTPKQDNGSNAPIIERLISQENLNTQQQQRPTGVRGAIHLAPPPSKGQPLRISRKNTDISDGQITQQSKLSTNAFVFETNQFPKKEEGAAKRTIHDDTEVINQLKSIL</sequence>
<feature type="domain" description="VHS" evidence="1">
    <location>
        <begin position="66"/>
        <end position="153"/>
    </location>
</feature>
<dbReference type="OMA" id="HATNEVH"/>
<gene>
    <name evidence="2" type="ORF">EIN_030910</name>
</gene>
<reference evidence="2 3" key="1">
    <citation type="submission" date="2012-10" db="EMBL/GenBank/DDBJ databases">
        <authorList>
            <person name="Zafar N."/>
            <person name="Inman J."/>
            <person name="Hall N."/>
            <person name="Lorenzi H."/>
            <person name="Caler E."/>
        </authorList>
    </citation>
    <scope>NUCLEOTIDE SEQUENCE [LARGE SCALE GENOMIC DNA]</scope>
    <source>
        <strain evidence="2 3">IP1</strain>
    </source>
</reference>
<dbReference type="SUPFAM" id="SSF48464">
    <property type="entry name" value="ENTH/VHS domain"/>
    <property type="match status" value="1"/>
</dbReference>
<evidence type="ECO:0000313" key="2">
    <source>
        <dbReference type="EMBL" id="ELP86410.1"/>
    </source>
</evidence>
<dbReference type="KEGG" id="eiv:EIN_030910"/>
<protein>
    <recommendedName>
        <fullName evidence="1">VHS domain-containing protein</fullName>
    </recommendedName>
</protein>
<keyword evidence="3" id="KW-1185">Reference proteome</keyword>
<accession>A0A0A1TY42</accession>